<protein>
    <submittedName>
        <fullName evidence="3">Retrovirus-related Pol polyprotein from type-1 retrotransposable element R2</fullName>
    </submittedName>
</protein>
<dbReference type="AlphaFoldDB" id="A0AAV4SDA0"/>
<keyword evidence="4" id="KW-1185">Reference proteome</keyword>
<feature type="domain" description="C2H2-type" evidence="2">
    <location>
        <begin position="368"/>
        <end position="388"/>
    </location>
</feature>
<dbReference type="EMBL" id="BPLQ01007614">
    <property type="protein sequence ID" value="GIY31146.1"/>
    <property type="molecule type" value="Genomic_DNA"/>
</dbReference>
<proteinExistence type="predicted"/>
<comment type="caution">
    <text evidence="3">The sequence shown here is derived from an EMBL/GenBank/DDBJ whole genome shotgun (WGS) entry which is preliminary data.</text>
</comment>
<organism evidence="3 4">
    <name type="scientific">Caerostris darwini</name>
    <dbReference type="NCBI Taxonomy" id="1538125"/>
    <lineage>
        <taxon>Eukaryota</taxon>
        <taxon>Metazoa</taxon>
        <taxon>Ecdysozoa</taxon>
        <taxon>Arthropoda</taxon>
        <taxon>Chelicerata</taxon>
        <taxon>Arachnida</taxon>
        <taxon>Araneae</taxon>
        <taxon>Araneomorphae</taxon>
        <taxon>Entelegynae</taxon>
        <taxon>Araneoidea</taxon>
        <taxon>Araneidae</taxon>
        <taxon>Caerostris</taxon>
    </lineage>
</organism>
<dbReference type="InterPro" id="IPR013087">
    <property type="entry name" value="Znf_C2H2_type"/>
</dbReference>
<feature type="compositionally biased region" description="Polar residues" evidence="1">
    <location>
        <begin position="679"/>
        <end position="690"/>
    </location>
</feature>
<feature type="compositionally biased region" description="Basic residues" evidence="1">
    <location>
        <begin position="668"/>
        <end position="678"/>
    </location>
</feature>
<feature type="compositionally biased region" description="Polar residues" evidence="1">
    <location>
        <begin position="415"/>
        <end position="425"/>
    </location>
</feature>
<feature type="region of interest" description="Disordered" evidence="1">
    <location>
        <begin position="415"/>
        <end position="459"/>
    </location>
</feature>
<feature type="compositionally biased region" description="Low complexity" evidence="1">
    <location>
        <begin position="496"/>
        <end position="511"/>
    </location>
</feature>
<dbReference type="PANTHER" id="PTHR19446">
    <property type="entry name" value="REVERSE TRANSCRIPTASES"/>
    <property type="match status" value="1"/>
</dbReference>
<feature type="compositionally biased region" description="Low complexity" evidence="1">
    <location>
        <begin position="310"/>
        <end position="321"/>
    </location>
</feature>
<evidence type="ECO:0000313" key="4">
    <source>
        <dbReference type="Proteomes" id="UP001054837"/>
    </source>
</evidence>
<evidence type="ECO:0000313" key="3">
    <source>
        <dbReference type="EMBL" id="GIY31146.1"/>
    </source>
</evidence>
<evidence type="ECO:0000256" key="1">
    <source>
        <dbReference type="SAM" id="MobiDB-lite"/>
    </source>
</evidence>
<sequence>MNSAPDSVTEALDCFEPSFNRSYSPVCHRTRQQLKDKTCAHRIVTMDLEVAETLLDIVNNVSIASHSSTSQSTPLRVAPTRNLSMVHSPSTVIQIEDCNDVLSASSNSNLQHTPLRVAKTGEQAKFHTPSTIIQIEEDCDVPCTPSIGVLHHTSPCANRSDKLSVCYSPSTVEVAECRLRNANMKCLFLCRVVMRVPFPPVKTLKWLCSPQTLRRFSSTMGLECHMKDQHDINIHNTEEFVTTTPSPSKVSSPLPSELILLGPCSGPPKRAPFTNIRPAKSWASIAAKPAVVSTQPWSGRLIDFASCNGPTPRRTVARPTRNSNSGEKIDTMKQKTTTKPREVDLDKVLHVILLPPKPTKKRRKRFECNFCDFSFKTMKSRDEHHVHHELEEKFNSLHGLVGNISSSNFDDFQLSKFPSRNPTVKTSKEKPAKVKTSSPNAASDASALAGPSSTTLATSGSQNICQFCDKGGFPTRKALKYHLFRIHHQPMKKASQPQQQSQQHQRTLQDQDTVSPARQVSIIQSAQYSPQDLGYQDVMREDFTITLSFPIHGKLSCPEPNCAASFIGKYWNVMKGSLIKHLRFVHNISISSTHFQCSLCQRNIVGKPKEHVCFTNSESPMVLYVEQELKCSQCEASFTSTLGLRNREKAHEKRTAMASVTPLVIPPSRRRKRTRRVRNTSSPSSGTENVCISEQSQVIAPPVENITDLDPVQVDDNHQDEPLHHLTQVLDDILNCDPSSEGASLLSDAYTQIVAEAIQTIFPSSAPALVTTNRAINVEDPQECQKLYRRNRRRAIREIKGAAGERCMLSPEVVEDFFSSVWQPATSCPNFYTSVSGREAVLNVPLSVTEVMSAFKTCENTAPGPDRITYNHWRHLDPRGQLLTRLFNCCIQLQCIPTTWKESTTILLPKNDDLSSPSNWRPIALSNTAYKLFMKCLTARLQNWCQRFDVLSPNQKGFTPHNGVLEHNFVLQRRLENARLAKKDLCIAFLMPLARYLTLQSMIASQPLVLEKSLRI</sequence>
<name>A0AAV4SDA0_9ARAC</name>
<feature type="region of interest" description="Disordered" evidence="1">
    <location>
        <begin position="489"/>
        <end position="516"/>
    </location>
</feature>
<accession>A0AAV4SDA0</accession>
<dbReference type="Proteomes" id="UP001054837">
    <property type="component" value="Unassembled WGS sequence"/>
</dbReference>
<dbReference type="PROSITE" id="PS00028">
    <property type="entry name" value="ZINC_FINGER_C2H2_1"/>
    <property type="match status" value="1"/>
</dbReference>
<feature type="region of interest" description="Disordered" evidence="1">
    <location>
        <begin position="667"/>
        <end position="690"/>
    </location>
</feature>
<gene>
    <name evidence="3" type="primary">PO21_52</name>
    <name evidence="3" type="ORF">CDAR_36201</name>
</gene>
<reference evidence="3 4" key="1">
    <citation type="submission" date="2021-06" db="EMBL/GenBank/DDBJ databases">
        <title>Caerostris darwini draft genome.</title>
        <authorList>
            <person name="Kono N."/>
            <person name="Arakawa K."/>
        </authorList>
    </citation>
    <scope>NUCLEOTIDE SEQUENCE [LARGE SCALE GENOMIC DNA]</scope>
</reference>
<feature type="compositionally biased region" description="Basic and acidic residues" evidence="1">
    <location>
        <begin position="327"/>
        <end position="339"/>
    </location>
</feature>
<feature type="region of interest" description="Disordered" evidence="1">
    <location>
        <begin position="309"/>
        <end position="339"/>
    </location>
</feature>
<dbReference type="SMART" id="SM00355">
    <property type="entry name" value="ZnF_C2H2"/>
    <property type="match status" value="4"/>
</dbReference>
<evidence type="ECO:0000259" key="2">
    <source>
        <dbReference type="PROSITE" id="PS00028"/>
    </source>
</evidence>